<dbReference type="GO" id="GO:0016301">
    <property type="term" value="F:kinase activity"/>
    <property type="evidence" value="ECO:0007669"/>
    <property type="project" value="UniProtKB-KW"/>
</dbReference>
<dbReference type="EC" id="2.7.1.170" evidence="1"/>
<evidence type="ECO:0000256" key="1">
    <source>
        <dbReference type="HAMAP-Rule" id="MF_01270"/>
    </source>
</evidence>
<dbReference type="Pfam" id="PF03702">
    <property type="entry name" value="AnmK"/>
    <property type="match status" value="1"/>
</dbReference>
<dbReference type="InterPro" id="IPR005338">
    <property type="entry name" value="Anhydro_N_Ac-Mur_kinase"/>
</dbReference>
<dbReference type="GO" id="GO:0016773">
    <property type="term" value="F:phosphotransferase activity, alcohol group as acceptor"/>
    <property type="evidence" value="ECO:0007669"/>
    <property type="project" value="UniProtKB-UniRule"/>
</dbReference>
<dbReference type="PANTHER" id="PTHR30605">
    <property type="entry name" value="ANHYDRO-N-ACETYLMURAMIC ACID KINASE"/>
    <property type="match status" value="1"/>
</dbReference>
<dbReference type="CDD" id="cd24050">
    <property type="entry name" value="ASKHA_NBD_ANMK"/>
    <property type="match status" value="1"/>
</dbReference>
<gene>
    <name evidence="2" type="primary">anmK_2</name>
    <name evidence="1" type="synonym">anmK</name>
    <name evidence="2" type="ORF">MBHS_00821</name>
</gene>
<name>A0A1H6F482_9GAMM</name>
<protein>
    <recommendedName>
        <fullName evidence="1">Anhydro-N-acetylmuramic acid kinase</fullName>
        <ecNumber evidence="1">2.7.1.170</ecNumber>
    </recommendedName>
    <alternativeName>
        <fullName evidence="1">AnhMurNAc kinase</fullName>
    </alternativeName>
</protein>
<dbReference type="SUPFAM" id="SSF53067">
    <property type="entry name" value="Actin-like ATPase domain"/>
    <property type="match status" value="1"/>
</dbReference>
<dbReference type="GO" id="GO:0006040">
    <property type="term" value="P:amino sugar metabolic process"/>
    <property type="evidence" value="ECO:0007669"/>
    <property type="project" value="InterPro"/>
</dbReference>
<dbReference type="UniPathway" id="UPA00343"/>
<comment type="function">
    <text evidence="1">Catalyzes the specific phosphorylation of 1,6-anhydro-N-acetylmuramic acid (anhMurNAc) with the simultaneous cleavage of the 1,6-anhydro ring, generating MurNAc-6-P. Is required for the utilization of anhMurNAc either imported from the medium or derived from its own cell wall murein, and thus plays a role in cell wall recycling.</text>
</comment>
<dbReference type="GO" id="GO:0097175">
    <property type="term" value="P:1,6-anhydro-N-acetyl-beta-muramic acid catabolic process"/>
    <property type="evidence" value="ECO:0007669"/>
    <property type="project" value="UniProtKB-UniRule"/>
</dbReference>
<evidence type="ECO:0000313" key="3">
    <source>
        <dbReference type="Proteomes" id="UP000236724"/>
    </source>
</evidence>
<dbReference type="PANTHER" id="PTHR30605:SF0">
    <property type="entry name" value="ANHYDRO-N-ACETYLMURAMIC ACID KINASE"/>
    <property type="match status" value="1"/>
</dbReference>
<keyword evidence="1" id="KW-0067">ATP-binding</keyword>
<dbReference type="AlphaFoldDB" id="A0A1H6F482"/>
<dbReference type="GO" id="GO:0009254">
    <property type="term" value="P:peptidoglycan turnover"/>
    <property type="evidence" value="ECO:0007669"/>
    <property type="project" value="UniProtKB-UniRule"/>
</dbReference>
<evidence type="ECO:0000313" key="2">
    <source>
        <dbReference type="EMBL" id="SEH04968.1"/>
    </source>
</evidence>
<dbReference type="OrthoDB" id="9763949at2"/>
<keyword evidence="1" id="KW-0119">Carbohydrate metabolism</keyword>
<dbReference type="InterPro" id="IPR043129">
    <property type="entry name" value="ATPase_NBD"/>
</dbReference>
<comment type="catalytic activity">
    <reaction evidence="1">
        <text>1,6-anhydro-N-acetyl-beta-muramate + ATP + H2O = N-acetyl-D-muramate 6-phosphate + ADP + H(+)</text>
        <dbReference type="Rhea" id="RHEA:24952"/>
        <dbReference type="ChEBI" id="CHEBI:15377"/>
        <dbReference type="ChEBI" id="CHEBI:15378"/>
        <dbReference type="ChEBI" id="CHEBI:30616"/>
        <dbReference type="ChEBI" id="CHEBI:58690"/>
        <dbReference type="ChEBI" id="CHEBI:58722"/>
        <dbReference type="ChEBI" id="CHEBI:456216"/>
        <dbReference type="EC" id="2.7.1.170"/>
    </reaction>
</comment>
<dbReference type="HAMAP" id="MF_01270">
    <property type="entry name" value="AnhMurNAc_kinase"/>
    <property type="match status" value="1"/>
</dbReference>
<dbReference type="Gene3D" id="3.30.420.40">
    <property type="match status" value="2"/>
</dbReference>
<dbReference type="GO" id="GO:0005524">
    <property type="term" value="F:ATP binding"/>
    <property type="evidence" value="ECO:0007669"/>
    <property type="project" value="UniProtKB-UniRule"/>
</dbReference>
<dbReference type="RefSeq" id="WP_103918992.1">
    <property type="nucleotide sequence ID" value="NZ_FMSV02000136.1"/>
</dbReference>
<keyword evidence="1" id="KW-0547">Nucleotide-binding</keyword>
<sequence length="371" mass="40549">MLELYIGLMSGTSADGIDAVLVNFFPRSPLLIASHHQPLSPNFRQQILELSQTDAPVYAQQLAALDQEAGYLFAQAVMALLGKTDFTPDQITAIGSHGQTLYHWPPSKQHNIATSWQIGDPNLIAYHTGITTVADFRRMDMAGGGQGAPLAPAFHAARWRVKDEDRVVLNIGGISNLTLLPKDMEQAVSGYDIGPGNALLDAWTQRHLGQPQDTDSLWAETGTVQADLLSHLLSDPYFQQPAPKSTGKDYFNLSWLDRYLEDFPGLATEDVQATLVDLTIQSIAQVLNQLPMQRLLVCGGGVHNPLLITRLNQVLAPCPVESTEDHGIDPDWVEACCFAWLAQQRLQQKPGNLPQVTGARQPLVLGGVYTS</sequence>
<proteinExistence type="inferred from homology"/>
<accession>A0A1H6F482</accession>
<keyword evidence="1 2" id="KW-0418">Kinase</keyword>
<comment type="similarity">
    <text evidence="1">Belongs to the anhydro-N-acetylmuramic acid kinase family.</text>
</comment>
<reference evidence="2 3" key="1">
    <citation type="submission" date="2016-10" db="EMBL/GenBank/DDBJ databases">
        <authorList>
            <person name="de Groot N.N."/>
        </authorList>
    </citation>
    <scope>NUCLEOTIDE SEQUENCE [LARGE SCALE GENOMIC DNA]</scope>
    <source>
        <strain evidence="2">MBHS1</strain>
    </source>
</reference>
<comment type="pathway">
    <text evidence="1">Amino-sugar metabolism; 1,6-anhydro-N-acetylmuramate degradation.</text>
</comment>
<dbReference type="NCBIfam" id="NF007139">
    <property type="entry name" value="PRK09585.1-3"/>
    <property type="match status" value="1"/>
</dbReference>
<keyword evidence="3" id="KW-1185">Reference proteome</keyword>
<keyword evidence="1 2" id="KW-0808">Transferase</keyword>
<comment type="pathway">
    <text evidence="1">Cell wall biogenesis; peptidoglycan recycling.</text>
</comment>
<organism evidence="2 3">
    <name type="scientific">Candidatus Venteria ishoeyi</name>
    <dbReference type="NCBI Taxonomy" id="1899563"/>
    <lineage>
        <taxon>Bacteria</taxon>
        <taxon>Pseudomonadati</taxon>
        <taxon>Pseudomonadota</taxon>
        <taxon>Gammaproteobacteria</taxon>
        <taxon>Thiotrichales</taxon>
        <taxon>Thiotrichaceae</taxon>
        <taxon>Venteria</taxon>
    </lineage>
</organism>
<dbReference type="EMBL" id="FMSV02000136">
    <property type="protein sequence ID" value="SEH04968.1"/>
    <property type="molecule type" value="Genomic_DNA"/>
</dbReference>
<feature type="binding site" evidence="1">
    <location>
        <begin position="11"/>
        <end position="18"/>
    </location>
    <ligand>
        <name>ATP</name>
        <dbReference type="ChEBI" id="CHEBI:30616"/>
    </ligand>
</feature>
<dbReference type="Proteomes" id="UP000236724">
    <property type="component" value="Unassembled WGS sequence"/>
</dbReference>
<dbReference type="UniPathway" id="UPA00544"/>